<evidence type="ECO:0000256" key="1">
    <source>
        <dbReference type="SAM" id="SignalP"/>
    </source>
</evidence>
<keyword evidence="1" id="KW-0732">Signal</keyword>
<dbReference type="OrthoDB" id="1447970at2"/>
<sequence>MKSLRLIYTLFLSMIIMSCSSDDVNNDASEGPEFQATINGGTFSNYSFKLGVYDVVKGTNGTTLKIIMADKNGKQITLFLNSSGGFKSGAVKQMGDVDSDKFRTYVEIKDNQPSAQYFSQSGSLKITNNREHPSNSQKSLISAEFNIVASTVDGKTSITMKGSFNDLEFVK</sequence>
<gene>
    <name evidence="2" type="ORF">ESZ48_00200</name>
</gene>
<accession>A0A4Q0XMS9</accession>
<evidence type="ECO:0000313" key="2">
    <source>
        <dbReference type="EMBL" id="RXJ52163.1"/>
    </source>
</evidence>
<dbReference type="Proteomes" id="UP000289792">
    <property type="component" value="Unassembled WGS sequence"/>
</dbReference>
<feature type="chain" id="PRO_5020710479" description="DUF4251 domain-containing protein" evidence="1">
    <location>
        <begin position="22"/>
        <end position="171"/>
    </location>
</feature>
<dbReference type="PROSITE" id="PS51257">
    <property type="entry name" value="PROKAR_LIPOPROTEIN"/>
    <property type="match status" value="1"/>
</dbReference>
<evidence type="ECO:0008006" key="4">
    <source>
        <dbReference type="Google" id="ProtNLM"/>
    </source>
</evidence>
<protein>
    <recommendedName>
        <fullName evidence="4">DUF4251 domain-containing protein</fullName>
    </recommendedName>
</protein>
<feature type="signal peptide" evidence="1">
    <location>
        <begin position="1"/>
        <end position="21"/>
    </location>
</feature>
<organism evidence="2 3">
    <name type="scientific">Gelidibacter gilvus</name>
    <dbReference type="NCBI Taxonomy" id="59602"/>
    <lineage>
        <taxon>Bacteria</taxon>
        <taxon>Pseudomonadati</taxon>
        <taxon>Bacteroidota</taxon>
        <taxon>Flavobacteriia</taxon>
        <taxon>Flavobacteriales</taxon>
        <taxon>Flavobacteriaceae</taxon>
        <taxon>Gelidibacter</taxon>
    </lineage>
</organism>
<dbReference type="RefSeq" id="WP_129015299.1">
    <property type="nucleotide sequence ID" value="NZ_SDDZ01000001.1"/>
</dbReference>
<dbReference type="AlphaFoldDB" id="A0A4Q0XMS9"/>
<comment type="caution">
    <text evidence="2">The sequence shown here is derived from an EMBL/GenBank/DDBJ whole genome shotgun (WGS) entry which is preliminary data.</text>
</comment>
<reference evidence="2 3" key="1">
    <citation type="submission" date="2019-01" db="EMBL/GenBank/DDBJ databases">
        <title>Genome sequence of the Antarctic species Gelidibacter gilvus ACAM 158(T).</title>
        <authorList>
            <person name="Bowman J.P."/>
        </authorList>
    </citation>
    <scope>NUCLEOTIDE SEQUENCE [LARGE SCALE GENOMIC DNA]</scope>
    <source>
        <strain evidence="2 3">IC158</strain>
    </source>
</reference>
<name>A0A4Q0XMS9_9FLAO</name>
<dbReference type="EMBL" id="SDDZ01000001">
    <property type="protein sequence ID" value="RXJ52163.1"/>
    <property type="molecule type" value="Genomic_DNA"/>
</dbReference>
<proteinExistence type="predicted"/>
<keyword evidence="3" id="KW-1185">Reference proteome</keyword>
<evidence type="ECO:0000313" key="3">
    <source>
        <dbReference type="Proteomes" id="UP000289792"/>
    </source>
</evidence>